<dbReference type="Pfam" id="PF00239">
    <property type="entry name" value="Resolvase"/>
    <property type="match status" value="1"/>
</dbReference>
<reference evidence="7 8" key="1">
    <citation type="submission" date="2022-03" db="EMBL/GenBank/DDBJ databases">
        <title>Draft genome sequence of Furfurilactobacillus curtus JCM 31185.</title>
        <authorList>
            <person name="Suzuki S."/>
            <person name="Endo A."/>
            <person name="Kajikawa A."/>
        </authorList>
    </citation>
    <scope>NUCLEOTIDE SEQUENCE [LARGE SCALE GENOMIC DNA]</scope>
    <source>
        <strain evidence="7 8">JCM 31185</strain>
    </source>
</reference>
<dbReference type="Pfam" id="PF07508">
    <property type="entry name" value="Recombinase"/>
    <property type="match status" value="1"/>
</dbReference>
<dbReference type="PROSITE" id="PS51737">
    <property type="entry name" value="RECOMBINASE_DNA_BIND"/>
    <property type="match status" value="1"/>
</dbReference>
<dbReference type="InterPro" id="IPR050639">
    <property type="entry name" value="SSR_resolvase"/>
</dbReference>
<evidence type="ECO:0000256" key="4">
    <source>
        <dbReference type="PROSITE-ProRule" id="PRU10137"/>
    </source>
</evidence>
<dbReference type="InterPro" id="IPR038109">
    <property type="entry name" value="DNA_bind_recomb_sf"/>
</dbReference>
<dbReference type="InterPro" id="IPR006118">
    <property type="entry name" value="Recombinase_CS"/>
</dbReference>
<evidence type="ECO:0000256" key="2">
    <source>
        <dbReference type="ARBA" id="ARBA00023125"/>
    </source>
</evidence>
<evidence type="ECO:0000313" key="7">
    <source>
        <dbReference type="EMBL" id="GKT05399.1"/>
    </source>
</evidence>
<keyword evidence="2" id="KW-0238">DNA-binding</keyword>
<organism evidence="7 8">
    <name type="scientific">Furfurilactobacillus curtus</name>
    <dbReference type="NCBI Taxonomy" id="1746200"/>
    <lineage>
        <taxon>Bacteria</taxon>
        <taxon>Bacillati</taxon>
        <taxon>Bacillota</taxon>
        <taxon>Bacilli</taxon>
        <taxon>Lactobacillales</taxon>
        <taxon>Lactobacillaceae</taxon>
        <taxon>Furfurilactobacillus</taxon>
    </lineage>
</organism>
<feature type="active site" description="O-(5'-phospho-DNA)-serine intermediate" evidence="4">
    <location>
        <position position="20"/>
    </location>
</feature>
<name>A0ABQ5JPW9_9LACO</name>
<comment type="caution">
    <text evidence="7">The sequence shown here is derived from an EMBL/GenBank/DDBJ whole genome shotgun (WGS) entry which is preliminary data.</text>
</comment>
<evidence type="ECO:0000256" key="3">
    <source>
        <dbReference type="ARBA" id="ARBA00023172"/>
    </source>
</evidence>
<dbReference type="PANTHER" id="PTHR30461:SF23">
    <property type="entry name" value="DNA RECOMBINASE-RELATED"/>
    <property type="match status" value="1"/>
</dbReference>
<feature type="domain" description="Resolvase/invertase-type recombinase catalytic" evidence="5">
    <location>
        <begin position="12"/>
        <end position="162"/>
    </location>
</feature>
<dbReference type="Gene3D" id="3.90.1750.20">
    <property type="entry name" value="Putative Large Serine Recombinase, Chain B, Domain 2"/>
    <property type="match status" value="1"/>
</dbReference>
<dbReference type="InterPro" id="IPR011109">
    <property type="entry name" value="DNA_bind_recombinase_dom"/>
</dbReference>
<evidence type="ECO:0000313" key="8">
    <source>
        <dbReference type="Proteomes" id="UP001628078"/>
    </source>
</evidence>
<dbReference type="SMART" id="SM00857">
    <property type="entry name" value="Resolvase"/>
    <property type="match status" value="1"/>
</dbReference>
<evidence type="ECO:0000256" key="1">
    <source>
        <dbReference type="ARBA" id="ARBA00022908"/>
    </source>
</evidence>
<dbReference type="CDD" id="cd00338">
    <property type="entry name" value="Ser_Recombinase"/>
    <property type="match status" value="1"/>
</dbReference>
<dbReference type="SUPFAM" id="SSF53041">
    <property type="entry name" value="Resolvase-like"/>
    <property type="match status" value="1"/>
</dbReference>
<proteinExistence type="predicted"/>
<keyword evidence="1" id="KW-0229">DNA integration</keyword>
<dbReference type="InterPro" id="IPR036162">
    <property type="entry name" value="Resolvase-like_N_sf"/>
</dbReference>
<dbReference type="PANTHER" id="PTHR30461">
    <property type="entry name" value="DNA-INVERTASE FROM LAMBDOID PROPHAGE"/>
    <property type="match status" value="1"/>
</dbReference>
<dbReference type="PROSITE" id="PS00397">
    <property type="entry name" value="RECOMBINASES_1"/>
    <property type="match status" value="1"/>
</dbReference>
<gene>
    <name evidence="7" type="ORF">JCM31185_06880</name>
</gene>
<keyword evidence="3" id="KW-0233">DNA recombination</keyword>
<dbReference type="EMBL" id="BQXO01000002">
    <property type="protein sequence ID" value="GKT05399.1"/>
    <property type="molecule type" value="Genomic_DNA"/>
</dbReference>
<feature type="domain" description="Recombinase" evidence="6">
    <location>
        <begin position="169"/>
        <end position="294"/>
    </location>
</feature>
<accession>A0ABQ5JPW9</accession>
<protein>
    <submittedName>
        <fullName evidence="7">Recombinase RecB</fullName>
    </submittedName>
</protein>
<dbReference type="Proteomes" id="UP001628078">
    <property type="component" value="Unassembled WGS sequence"/>
</dbReference>
<sequence>MTERQPSLSLKHAVGYVRVSTAEQAEEGFSIAAQEARIRQECERYDGQMKLVHVYADEGISGKSIEKRPGMIRLLDDVKAGGIDAVICWNISRIARNVANLLEIIDILEKNSVSFISITEKMDTQTPAGRLMLQIMASMGEYERNNIAENVYLGSRRRAQEGWTNGGRVLGYDNVVDADGNRTLTVNKSEAIIVRRIFRDASLGKGYRSIANALNKEGYKTKRGNDFSSTAVKGIVSNPLYVGKVRYGEYRHWEKLRRKGKQEDVLLVNGKHPAIIDKNMWNDVARLVRHRKKVPTWNASGENVLTGLLRCPECGGPMAASNTTNRLVDGTKRRIRYYSCANFRNKGSAVCHANSIRADEAEELVKMKLIQTLSLKDIGESVLRQMRENSQERLSRIERQQTANLNNQDDLRHSLDKYHQLIRANKELETAILPRIEEIQDQLNDKQEEELNLEKTKKSFVNLPNPRDIQELLVVVARLIRRADKCSLKALYQTFIAQITFSREKKLVWVQLEFDNEIVSQLKAQSKEAESKADSVFSFTKRIEFVV</sequence>
<dbReference type="RefSeq" id="WP_407882656.1">
    <property type="nucleotide sequence ID" value="NZ_BQXO01000002.1"/>
</dbReference>
<evidence type="ECO:0000259" key="6">
    <source>
        <dbReference type="PROSITE" id="PS51737"/>
    </source>
</evidence>
<evidence type="ECO:0000259" key="5">
    <source>
        <dbReference type="PROSITE" id="PS51736"/>
    </source>
</evidence>
<dbReference type="Pfam" id="PF13408">
    <property type="entry name" value="Zn_ribbon_recom"/>
    <property type="match status" value="1"/>
</dbReference>
<dbReference type="InterPro" id="IPR006119">
    <property type="entry name" value="Resolv_N"/>
</dbReference>
<dbReference type="PROSITE" id="PS51736">
    <property type="entry name" value="RECOMBINASES_3"/>
    <property type="match status" value="1"/>
</dbReference>
<dbReference type="InterPro" id="IPR025827">
    <property type="entry name" value="Zn_ribbon_recom_dom"/>
</dbReference>
<dbReference type="Gene3D" id="3.40.50.1390">
    <property type="entry name" value="Resolvase, N-terminal catalytic domain"/>
    <property type="match status" value="1"/>
</dbReference>
<keyword evidence="8" id="KW-1185">Reference proteome</keyword>